<keyword evidence="2" id="KW-1185">Reference proteome</keyword>
<sequence>MESPFYTMRSDDLSAICASAGFQVLRHYLAKDGGQSSFCHEHGSTNPVVQSIWVLHRDILHGMTMPVVQLFTQASALAYAALSTKNKHDLELAFRGEARSAFSWLQCFVEEEEDWCYTKGCPACATLNILSTESTIRATLAAAQLSVPRGSNPAECYINPDDRSLPHFLATIPALQSALTNDPFWGPGVYEHMLNRSSRLATGIHELISQCSALEALVTSAPSSPTGGLDIDLRQGPTLREIFAEQNAEIRVGEDASSTRVGKEMQLKKSRMAKRQMRLREEQKAMVARMAWQCFSVVQLPAQQRMALRAAGRKNVILRRRSLTSP</sequence>
<accession>A0A9P4NZT8</accession>
<protein>
    <submittedName>
        <fullName evidence="1">Uncharacterized protein</fullName>
    </submittedName>
</protein>
<dbReference type="OrthoDB" id="5272500at2759"/>
<dbReference type="AlphaFoldDB" id="A0A9P4NZT8"/>
<organism evidence="1 2">
    <name type="scientific">Tothia fuscella</name>
    <dbReference type="NCBI Taxonomy" id="1048955"/>
    <lineage>
        <taxon>Eukaryota</taxon>
        <taxon>Fungi</taxon>
        <taxon>Dikarya</taxon>
        <taxon>Ascomycota</taxon>
        <taxon>Pezizomycotina</taxon>
        <taxon>Dothideomycetes</taxon>
        <taxon>Pleosporomycetidae</taxon>
        <taxon>Venturiales</taxon>
        <taxon>Cylindrosympodiaceae</taxon>
        <taxon>Tothia</taxon>
    </lineage>
</organism>
<proteinExistence type="predicted"/>
<dbReference type="Proteomes" id="UP000800235">
    <property type="component" value="Unassembled WGS sequence"/>
</dbReference>
<comment type="caution">
    <text evidence="1">The sequence shown here is derived from an EMBL/GenBank/DDBJ whole genome shotgun (WGS) entry which is preliminary data.</text>
</comment>
<reference evidence="1" key="1">
    <citation type="journal article" date="2020" name="Stud. Mycol.">
        <title>101 Dothideomycetes genomes: a test case for predicting lifestyles and emergence of pathogens.</title>
        <authorList>
            <person name="Haridas S."/>
            <person name="Albert R."/>
            <person name="Binder M."/>
            <person name="Bloem J."/>
            <person name="Labutti K."/>
            <person name="Salamov A."/>
            <person name="Andreopoulos B."/>
            <person name="Baker S."/>
            <person name="Barry K."/>
            <person name="Bills G."/>
            <person name="Bluhm B."/>
            <person name="Cannon C."/>
            <person name="Castanera R."/>
            <person name="Culley D."/>
            <person name="Daum C."/>
            <person name="Ezra D."/>
            <person name="Gonzalez J."/>
            <person name="Henrissat B."/>
            <person name="Kuo A."/>
            <person name="Liang C."/>
            <person name="Lipzen A."/>
            <person name="Lutzoni F."/>
            <person name="Magnuson J."/>
            <person name="Mondo S."/>
            <person name="Nolan M."/>
            <person name="Ohm R."/>
            <person name="Pangilinan J."/>
            <person name="Park H.-J."/>
            <person name="Ramirez L."/>
            <person name="Alfaro M."/>
            <person name="Sun H."/>
            <person name="Tritt A."/>
            <person name="Yoshinaga Y."/>
            <person name="Zwiers L.-H."/>
            <person name="Turgeon B."/>
            <person name="Goodwin S."/>
            <person name="Spatafora J."/>
            <person name="Crous P."/>
            <person name="Grigoriev I."/>
        </authorList>
    </citation>
    <scope>NUCLEOTIDE SEQUENCE</scope>
    <source>
        <strain evidence="1">CBS 130266</strain>
    </source>
</reference>
<name>A0A9P4NZT8_9PEZI</name>
<dbReference type="EMBL" id="MU007013">
    <property type="protein sequence ID" value="KAF2435550.1"/>
    <property type="molecule type" value="Genomic_DNA"/>
</dbReference>
<evidence type="ECO:0000313" key="1">
    <source>
        <dbReference type="EMBL" id="KAF2435550.1"/>
    </source>
</evidence>
<evidence type="ECO:0000313" key="2">
    <source>
        <dbReference type="Proteomes" id="UP000800235"/>
    </source>
</evidence>
<gene>
    <name evidence="1" type="ORF">EJ08DRAFT_580400</name>
</gene>